<dbReference type="AlphaFoldDB" id="A0A4Z2DY36"/>
<protein>
    <submittedName>
        <fullName evidence="2">Uncharacterized protein</fullName>
    </submittedName>
</protein>
<sequence>MDSCVFALTERERDAGGRNQFTEHSFHAHWSENHETKENPARARGRKERQQRAAAQRRTRPRPHEEHRGQGEVKERSEGEERRRGAKTLRSRPLIVFLLESSRLRLVRLCSLSRDLNSSVSMFRRNNLFHLLSLFAFHISVAVTTRFPQGEYSSLSDLN</sequence>
<evidence type="ECO:0000313" key="3">
    <source>
        <dbReference type="Proteomes" id="UP000314294"/>
    </source>
</evidence>
<proteinExistence type="predicted"/>
<evidence type="ECO:0000313" key="2">
    <source>
        <dbReference type="EMBL" id="TNN21475.1"/>
    </source>
</evidence>
<gene>
    <name evidence="2" type="ORF">EYF80_068414</name>
</gene>
<dbReference type="Proteomes" id="UP000314294">
    <property type="component" value="Unassembled WGS sequence"/>
</dbReference>
<feature type="compositionally biased region" description="Basic and acidic residues" evidence="1">
    <location>
        <begin position="62"/>
        <end position="83"/>
    </location>
</feature>
<feature type="compositionally biased region" description="Basic and acidic residues" evidence="1">
    <location>
        <begin position="24"/>
        <end position="41"/>
    </location>
</feature>
<accession>A0A4Z2DY36</accession>
<dbReference type="EMBL" id="SRLO01027754">
    <property type="protein sequence ID" value="TNN21475.1"/>
    <property type="molecule type" value="Genomic_DNA"/>
</dbReference>
<keyword evidence="3" id="KW-1185">Reference proteome</keyword>
<feature type="compositionally biased region" description="Basic residues" evidence="1">
    <location>
        <begin position="43"/>
        <end position="61"/>
    </location>
</feature>
<organism evidence="2 3">
    <name type="scientific">Liparis tanakae</name>
    <name type="common">Tanaka's snailfish</name>
    <dbReference type="NCBI Taxonomy" id="230148"/>
    <lineage>
        <taxon>Eukaryota</taxon>
        <taxon>Metazoa</taxon>
        <taxon>Chordata</taxon>
        <taxon>Craniata</taxon>
        <taxon>Vertebrata</taxon>
        <taxon>Euteleostomi</taxon>
        <taxon>Actinopterygii</taxon>
        <taxon>Neopterygii</taxon>
        <taxon>Teleostei</taxon>
        <taxon>Neoteleostei</taxon>
        <taxon>Acanthomorphata</taxon>
        <taxon>Eupercaria</taxon>
        <taxon>Perciformes</taxon>
        <taxon>Cottioidei</taxon>
        <taxon>Cottales</taxon>
        <taxon>Liparidae</taxon>
        <taxon>Liparis</taxon>
    </lineage>
</organism>
<evidence type="ECO:0000256" key="1">
    <source>
        <dbReference type="SAM" id="MobiDB-lite"/>
    </source>
</evidence>
<comment type="caution">
    <text evidence="2">The sequence shown here is derived from an EMBL/GenBank/DDBJ whole genome shotgun (WGS) entry which is preliminary data.</text>
</comment>
<reference evidence="2 3" key="1">
    <citation type="submission" date="2019-03" db="EMBL/GenBank/DDBJ databases">
        <title>First draft genome of Liparis tanakae, snailfish: a comprehensive survey of snailfish specific genes.</title>
        <authorList>
            <person name="Kim W."/>
            <person name="Song I."/>
            <person name="Jeong J.-H."/>
            <person name="Kim D."/>
            <person name="Kim S."/>
            <person name="Ryu S."/>
            <person name="Song J.Y."/>
            <person name="Lee S.K."/>
        </authorList>
    </citation>
    <scope>NUCLEOTIDE SEQUENCE [LARGE SCALE GENOMIC DNA]</scope>
    <source>
        <tissue evidence="2">Muscle</tissue>
    </source>
</reference>
<name>A0A4Z2DY36_9TELE</name>
<feature type="region of interest" description="Disordered" evidence="1">
    <location>
        <begin position="1"/>
        <end position="86"/>
    </location>
</feature>